<keyword evidence="4" id="KW-1185">Reference proteome</keyword>
<feature type="domain" description="GIY-YIG" evidence="2">
    <location>
        <begin position="4"/>
        <end position="79"/>
    </location>
</feature>
<comment type="similarity">
    <text evidence="1">Belongs to the UPF0213 family.</text>
</comment>
<evidence type="ECO:0000313" key="4">
    <source>
        <dbReference type="Proteomes" id="UP000481043"/>
    </source>
</evidence>
<gene>
    <name evidence="3" type="ORF">G4D63_20810</name>
</gene>
<dbReference type="InterPro" id="IPR050190">
    <property type="entry name" value="UPF0213_domain"/>
</dbReference>
<dbReference type="SUPFAM" id="SSF82771">
    <property type="entry name" value="GIY-YIG endonuclease"/>
    <property type="match status" value="1"/>
</dbReference>
<proteinExistence type="inferred from homology"/>
<dbReference type="SMART" id="SM00465">
    <property type="entry name" value="GIYc"/>
    <property type="match status" value="1"/>
</dbReference>
<organism evidence="3 4">
    <name type="scientific">Bacillus mesophilus</name>
    <dbReference type="NCBI Taxonomy" id="1808955"/>
    <lineage>
        <taxon>Bacteria</taxon>
        <taxon>Bacillati</taxon>
        <taxon>Bacillota</taxon>
        <taxon>Bacilli</taxon>
        <taxon>Bacillales</taxon>
        <taxon>Bacillaceae</taxon>
        <taxon>Bacillus</taxon>
    </lineage>
</organism>
<evidence type="ECO:0000313" key="3">
    <source>
        <dbReference type="EMBL" id="NEY74144.1"/>
    </source>
</evidence>
<accession>A0A6M0QCR5</accession>
<dbReference type="InterPro" id="IPR035901">
    <property type="entry name" value="GIY-YIG_endonuc_sf"/>
</dbReference>
<dbReference type="CDD" id="cd10456">
    <property type="entry name" value="GIY-YIG_UPF0213"/>
    <property type="match status" value="1"/>
</dbReference>
<dbReference type="PROSITE" id="PS50164">
    <property type="entry name" value="GIY_YIG"/>
    <property type="match status" value="1"/>
</dbReference>
<dbReference type="Gene3D" id="3.40.1440.10">
    <property type="entry name" value="GIY-YIG endonuclease"/>
    <property type="match status" value="1"/>
</dbReference>
<evidence type="ECO:0000259" key="2">
    <source>
        <dbReference type="PROSITE" id="PS50164"/>
    </source>
</evidence>
<evidence type="ECO:0000256" key="1">
    <source>
        <dbReference type="ARBA" id="ARBA00007435"/>
    </source>
</evidence>
<dbReference type="Pfam" id="PF01541">
    <property type="entry name" value="GIY-YIG"/>
    <property type="match status" value="1"/>
</dbReference>
<dbReference type="AlphaFoldDB" id="A0A6M0QCR5"/>
<name>A0A6M0QCR5_9BACI</name>
<protein>
    <submittedName>
        <fullName evidence="3">GIY-YIG nuclease family protein</fullName>
    </submittedName>
</protein>
<dbReference type="PANTHER" id="PTHR34477">
    <property type="entry name" value="UPF0213 PROTEIN YHBQ"/>
    <property type="match status" value="1"/>
</dbReference>
<dbReference type="PANTHER" id="PTHR34477:SF1">
    <property type="entry name" value="UPF0213 PROTEIN YHBQ"/>
    <property type="match status" value="1"/>
</dbReference>
<dbReference type="Proteomes" id="UP000481043">
    <property type="component" value="Unassembled WGS sequence"/>
</dbReference>
<reference evidence="3 4" key="1">
    <citation type="submission" date="2020-02" db="EMBL/GenBank/DDBJ databases">
        <title>Bacillus aquiflavi sp. nov., isolated from yellow water of strong flavor Chinese baijiu in Yibin region of China.</title>
        <authorList>
            <person name="Xie J."/>
        </authorList>
    </citation>
    <scope>NUCLEOTIDE SEQUENCE [LARGE SCALE GENOMIC DNA]</scope>
    <source>
        <strain evidence="3 4">SA4</strain>
    </source>
</reference>
<dbReference type="EMBL" id="JAAIWM010000014">
    <property type="protein sequence ID" value="NEY74144.1"/>
    <property type="molecule type" value="Genomic_DNA"/>
</dbReference>
<sequence length="95" mass="11211">METPNHYFYVLSCKDGSFYGGYTNNLEQRIDKHNEGKGAKYTRARNPVFLLYYEIFSTKQLAMSAEYRFKQLSRKAKEKFLEERGVNYATTEKLS</sequence>
<dbReference type="InterPro" id="IPR000305">
    <property type="entry name" value="GIY-YIG_endonuc"/>
</dbReference>
<comment type="caution">
    <text evidence="3">The sequence shown here is derived from an EMBL/GenBank/DDBJ whole genome shotgun (WGS) entry which is preliminary data.</text>
</comment>
<dbReference type="RefSeq" id="WP_163182008.1">
    <property type="nucleotide sequence ID" value="NZ_JAAIWM010000014.1"/>
</dbReference>